<dbReference type="EMBL" id="UZAF01016676">
    <property type="protein sequence ID" value="VDO32134.1"/>
    <property type="molecule type" value="Genomic_DNA"/>
</dbReference>
<reference evidence="2 3" key="2">
    <citation type="submission" date="2018-11" db="EMBL/GenBank/DDBJ databases">
        <authorList>
            <consortium name="Pathogen Informatics"/>
        </authorList>
    </citation>
    <scope>NUCLEOTIDE SEQUENCE [LARGE SCALE GENOMIC DNA]</scope>
    <source>
        <strain evidence="2 3">MHpl1</strain>
    </source>
</reference>
<proteinExistence type="predicted"/>
<dbReference type="OrthoDB" id="5804763at2759"/>
<keyword evidence="1" id="KW-0472">Membrane</keyword>
<dbReference type="WBParaSite" id="HPLM_0000751901-mRNA-1">
    <property type="protein sequence ID" value="HPLM_0000751901-mRNA-1"/>
    <property type="gene ID" value="HPLM_0000751901"/>
</dbReference>
<evidence type="ECO:0000313" key="2">
    <source>
        <dbReference type="EMBL" id="VDO32134.1"/>
    </source>
</evidence>
<protein>
    <submittedName>
        <fullName evidence="4">Secreted protein</fullName>
    </submittedName>
</protein>
<sequence>MTWVPPVFILCLVIETSSVILRFQGVAPSLTLDRIHTLRDSIEKLQHINEKVRCRIKGATVVFLLLFLLFVNYSCVWL</sequence>
<accession>A0A0N4WAT4</accession>
<evidence type="ECO:0000313" key="4">
    <source>
        <dbReference type="WBParaSite" id="HPLM_0000751901-mRNA-1"/>
    </source>
</evidence>
<dbReference type="AlphaFoldDB" id="A0A0N4WAT4"/>
<evidence type="ECO:0000256" key="1">
    <source>
        <dbReference type="SAM" id="Phobius"/>
    </source>
</evidence>
<dbReference type="Proteomes" id="UP000268014">
    <property type="component" value="Unassembled WGS sequence"/>
</dbReference>
<reference evidence="4" key="1">
    <citation type="submission" date="2017-02" db="UniProtKB">
        <authorList>
            <consortium name="WormBaseParasite"/>
        </authorList>
    </citation>
    <scope>IDENTIFICATION</scope>
</reference>
<organism evidence="4">
    <name type="scientific">Haemonchus placei</name>
    <name type="common">Barber's pole worm</name>
    <dbReference type="NCBI Taxonomy" id="6290"/>
    <lineage>
        <taxon>Eukaryota</taxon>
        <taxon>Metazoa</taxon>
        <taxon>Ecdysozoa</taxon>
        <taxon>Nematoda</taxon>
        <taxon>Chromadorea</taxon>
        <taxon>Rhabditida</taxon>
        <taxon>Rhabditina</taxon>
        <taxon>Rhabditomorpha</taxon>
        <taxon>Strongyloidea</taxon>
        <taxon>Trichostrongylidae</taxon>
        <taxon>Haemonchus</taxon>
    </lineage>
</organism>
<name>A0A0N4WAT4_HAEPC</name>
<keyword evidence="1" id="KW-0812">Transmembrane</keyword>
<evidence type="ECO:0000313" key="3">
    <source>
        <dbReference type="Proteomes" id="UP000268014"/>
    </source>
</evidence>
<keyword evidence="3" id="KW-1185">Reference proteome</keyword>
<keyword evidence="1" id="KW-1133">Transmembrane helix</keyword>
<feature type="transmembrane region" description="Helical" evidence="1">
    <location>
        <begin position="54"/>
        <end position="73"/>
    </location>
</feature>
<gene>
    <name evidence="2" type="ORF">HPLM_LOCUS7511</name>
</gene>